<evidence type="ECO:0000256" key="2">
    <source>
        <dbReference type="ARBA" id="ARBA00022692"/>
    </source>
</evidence>
<name>A0A9P7GNV3_9AGAR</name>
<feature type="region of interest" description="Disordered" evidence="5">
    <location>
        <begin position="622"/>
        <end position="646"/>
    </location>
</feature>
<feature type="compositionally biased region" description="Low complexity" evidence="5">
    <location>
        <begin position="711"/>
        <end position="726"/>
    </location>
</feature>
<keyword evidence="3 6" id="KW-1133">Transmembrane helix</keyword>
<organism evidence="7 8">
    <name type="scientific">Sphagnurus paluster</name>
    <dbReference type="NCBI Taxonomy" id="117069"/>
    <lineage>
        <taxon>Eukaryota</taxon>
        <taxon>Fungi</taxon>
        <taxon>Dikarya</taxon>
        <taxon>Basidiomycota</taxon>
        <taxon>Agaricomycotina</taxon>
        <taxon>Agaricomycetes</taxon>
        <taxon>Agaricomycetidae</taxon>
        <taxon>Agaricales</taxon>
        <taxon>Tricholomatineae</taxon>
        <taxon>Lyophyllaceae</taxon>
        <taxon>Sphagnurus</taxon>
    </lineage>
</organism>
<feature type="region of interest" description="Disordered" evidence="5">
    <location>
        <begin position="289"/>
        <end position="312"/>
    </location>
</feature>
<dbReference type="InterPro" id="IPR051694">
    <property type="entry name" value="Immunoregulatory_rcpt-like"/>
</dbReference>
<evidence type="ECO:0000313" key="7">
    <source>
        <dbReference type="EMBL" id="KAG5650352.1"/>
    </source>
</evidence>
<evidence type="ECO:0000256" key="5">
    <source>
        <dbReference type="SAM" id="MobiDB-lite"/>
    </source>
</evidence>
<evidence type="ECO:0000256" key="1">
    <source>
        <dbReference type="ARBA" id="ARBA00004167"/>
    </source>
</evidence>
<reference evidence="7" key="1">
    <citation type="submission" date="2021-02" db="EMBL/GenBank/DDBJ databases">
        <authorList>
            <person name="Nieuwenhuis M."/>
            <person name="Van De Peppel L.J.J."/>
        </authorList>
    </citation>
    <scope>NUCLEOTIDE SEQUENCE</scope>
    <source>
        <strain evidence="7">D49</strain>
    </source>
</reference>
<accession>A0A9P7GNV3</accession>
<keyword evidence="4 6" id="KW-0472">Membrane</keyword>
<feature type="region of interest" description="Disordered" evidence="5">
    <location>
        <begin position="495"/>
        <end position="524"/>
    </location>
</feature>
<evidence type="ECO:0000256" key="6">
    <source>
        <dbReference type="SAM" id="Phobius"/>
    </source>
</evidence>
<dbReference type="Proteomes" id="UP000717328">
    <property type="component" value="Unassembled WGS sequence"/>
</dbReference>
<keyword evidence="8" id="KW-1185">Reference proteome</keyword>
<feature type="region of interest" description="Disordered" evidence="5">
    <location>
        <begin position="435"/>
        <end position="469"/>
    </location>
</feature>
<dbReference type="EMBL" id="JABCKI010000476">
    <property type="protein sequence ID" value="KAG5650352.1"/>
    <property type="molecule type" value="Genomic_DNA"/>
</dbReference>
<gene>
    <name evidence="7" type="ORF">H0H81_012544</name>
</gene>
<dbReference type="OrthoDB" id="3061923at2759"/>
<feature type="compositionally biased region" description="Basic and acidic residues" evidence="5">
    <location>
        <begin position="295"/>
        <end position="306"/>
    </location>
</feature>
<protein>
    <submittedName>
        <fullName evidence="7">Uncharacterized protein</fullName>
    </submittedName>
</protein>
<feature type="region of interest" description="Disordered" evidence="5">
    <location>
        <begin position="138"/>
        <end position="179"/>
    </location>
</feature>
<sequence>MSPFQVMSLGAEPNQLPDTPPAIQVEGLNIIFGPAGDVTTIPTGPSQTVVPAPHATIHHKAPHHTQVYTRSNVGSSWASQPQQTFLQVSSVPGVSAFSTATVISVTSPVASNILSISSAETALDASSSIAFLSSTTAPDTTPLSTDLSTTPSSSIPLPTTEATTPEATPTSETVSISSTAVVETSSSSSSSAAATPSAIVADKSTSSDDGTHHAGFYIAIIIGTIVIVGIIAAFVAWFVRLRLHSRRRRADPLVPWANNNEDGLEEGHETTFIGQPIDRIGSKDISSQDVIPWEPRGDRDVGEPKRSPSYVRGSVRSSVISAVSGSDVFQPEPYPYPQHLHQQTYPILRDSVAYPLPLYQAYARGASSQMVSEGSFDGQHSASTLGPLQVANGTPGDVSVASSCAPSPLVAQGEPRKSQVGSQLIRDAWARRASYASRRQGGEGDWEQIPMPGEAQAQNTGGATTDDSWTASLKSNLTHAFNAVAANLPSAPTLVMGYGGKQEHDGDNLTPRPQQGAGRSMRSSSNFSGIDFNAPLSRNDTVSSAPWTLEEHDDGTGRVHFRGQVYGDGAGSRYGVPQILGSCATLAPTSAATSIYRISTHDSRAPLMPPPKNALLGPDTCKHHTAGSQYGRSSGQRRPSMRSGVSRAGSVYSLASGASSAFGPAPCLPAFSRHSTMRLALDPVREKKSEDLESECSSMGQERERPAGLVSRSSSSGCSFGSYYYGTGADASGDEAEDTQQAQALTDRRRRLRRVA</sequence>
<comment type="subcellular location">
    <subcellularLocation>
        <location evidence="1">Membrane</location>
        <topology evidence="1">Single-pass membrane protein</topology>
    </subcellularLocation>
</comment>
<dbReference type="GO" id="GO:0016020">
    <property type="term" value="C:membrane"/>
    <property type="evidence" value="ECO:0007669"/>
    <property type="project" value="UniProtKB-SubCell"/>
</dbReference>
<evidence type="ECO:0000256" key="3">
    <source>
        <dbReference type="ARBA" id="ARBA00022989"/>
    </source>
</evidence>
<feature type="region of interest" description="Disordered" evidence="5">
    <location>
        <begin position="386"/>
        <end position="422"/>
    </location>
</feature>
<dbReference type="AlphaFoldDB" id="A0A9P7GNV3"/>
<proteinExistence type="predicted"/>
<keyword evidence="2 6" id="KW-0812">Transmembrane</keyword>
<feature type="compositionally biased region" description="Polar residues" evidence="5">
    <location>
        <begin position="626"/>
        <end position="637"/>
    </location>
</feature>
<feature type="region of interest" description="Disordered" evidence="5">
    <location>
        <begin position="684"/>
        <end position="756"/>
    </location>
</feature>
<evidence type="ECO:0000313" key="8">
    <source>
        <dbReference type="Proteomes" id="UP000717328"/>
    </source>
</evidence>
<dbReference type="GO" id="GO:0071944">
    <property type="term" value="C:cell periphery"/>
    <property type="evidence" value="ECO:0007669"/>
    <property type="project" value="UniProtKB-ARBA"/>
</dbReference>
<feature type="compositionally biased region" description="Polar residues" evidence="5">
    <location>
        <begin position="456"/>
        <end position="469"/>
    </location>
</feature>
<evidence type="ECO:0000256" key="4">
    <source>
        <dbReference type="ARBA" id="ARBA00023136"/>
    </source>
</evidence>
<dbReference type="PANTHER" id="PTHR15549">
    <property type="entry name" value="PAIRED IMMUNOGLOBULIN-LIKE TYPE 2 RECEPTOR"/>
    <property type="match status" value="1"/>
</dbReference>
<comment type="caution">
    <text evidence="7">The sequence shown here is derived from an EMBL/GenBank/DDBJ whole genome shotgun (WGS) entry which is preliminary data.</text>
</comment>
<feature type="transmembrane region" description="Helical" evidence="6">
    <location>
        <begin position="214"/>
        <end position="239"/>
    </location>
</feature>
<reference evidence="7" key="2">
    <citation type="submission" date="2021-10" db="EMBL/GenBank/DDBJ databases">
        <title>Phylogenomics reveals ancestral predisposition of the termite-cultivated fungus Termitomyces towards a domesticated lifestyle.</title>
        <authorList>
            <person name="Auxier B."/>
            <person name="Grum-Grzhimaylo A."/>
            <person name="Cardenas M.E."/>
            <person name="Lodge J.D."/>
            <person name="Laessoe T."/>
            <person name="Pedersen O."/>
            <person name="Smith M.E."/>
            <person name="Kuyper T.W."/>
            <person name="Franco-Molano E.A."/>
            <person name="Baroni T.J."/>
            <person name="Aanen D.K."/>
        </authorList>
    </citation>
    <scope>NUCLEOTIDE SEQUENCE</scope>
    <source>
        <strain evidence="7">D49</strain>
    </source>
</reference>